<sequence>MPGLGRWVVCSLASSQYAQSIKSRIWCLFCIYAEDYAHLNTPGSAQELQAAVAFSCIASVYVLWSRRDTSTERSCGQYSQSQVKKPDATRLEVSKCRYMVSVSGQATQGRCMREKEEERRLEMADA</sequence>
<proteinExistence type="predicted"/>
<evidence type="ECO:0000313" key="1">
    <source>
        <dbReference type="EMBL" id="KAI0054371.1"/>
    </source>
</evidence>
<protein>
    <submittedName>
        <fullName evidence="1">Uncharacterized protein</fullName>
    </submittedName>
</protein>
<accession>A0ACB8SEQ5</accession>
<dbReference type="EMBL" id="MU277472">
    <property type="protein sequence ID" value="KAI0054371.1"/>
    <property type="molecule type" value="Genomic_DNA"/>
</dbReference>
<name>A0ACB8SEQ5_9AGAM</name>
<comment type="caution">
    <text evidence="1">The sequence shown here is derived from an EMBL/GenBank/DDBJ whole genome shotgun (WGS) entry which is preliminary data.</text>
</comment>
<evidence type="ECO:0000313" key="2">
    <source>
        <dbReference type="Proteomes" id="UP000814140"/>
    </source>
</evidence>
<reference evidence="1" key="2">
    <citation type="journal article" date="2022" name="New Phytol.">
        <title>Evolutionary transition to the ectomycorrhizal habit in the genomes of a hyperdiverse lineage of mushroom-forming fungi.</title>
        <authorList>
            <person name="Looney B."/>
            <person name="Miyauchi S."/>
            <person name="Morin E."/>
            <person name="Drula E."/>
            <person name="Courty P.E."/>
            <person name="Kohler A."/>
            <person name="Kuo A."/>
            <person name="LaButti K."/>
            <person name="Pangilinan J."/>
            <person name="Lipzen A."/>
            <person name="Riley R."/>
            <person name="Andreopoulos W."/>
            <person name="He G."/>
            <person name="Johnson J."/>
            <person name="Nolan M."/>
            <person name="Tritt A."/>
            <person name="Barry K.W."/>
            <person name="Grigoriev I.V."/>
            <person name="Nagy L.G."/>
            <person name="Hibbett D."/>
            <person name="Henrissat B."/>
            <person name="Matheny P.B."/>
            <person name="Labbe J."/>
            <person name="Martin F.M."/>
        </authorList>
    </citation>
    <scope>NUCLEOTIDE SEQUENCE</scope>
    <source>
        <strain evidence="1">HHB10654</strain>
    </source>
</reference>
<reference evidence="1" key="1">
    <citation type="submission" date="2021-03" db="EMBL/GenBank/DDBJ databases">
        <authorList>
            <consortium name="DOE Joint Genome Institute"/>
            <person name="Ahrendt S."/>
            <person name="Looney B.P."/>
            <person name="Miyauchi S."/>
            <person name="Morin E."/>
            <person name="Drula E."/>
            <person name="Courty P.E."/>
            <person name="Chicoki N."/>
            <person name="Fauchery L."/>
            <person name="Kohler A."/>
            <person name="Kuo A."/>
            <person name="Labutti K."/>
            <person name="Pangilinan J."/>
            <person name="Lipzen A."/>
            <person name="Riley R."/>
            <person name="Andreopoulos W."/>
            <person name="He G."/>
            <person name="Johnson J."/>
            <person name="Barry K.W."/>
            <person name="Grigoriev I.V."/>
            <person name="Nagy L."/>
            <person name="Hibbett D."/>
            <person name="Henrissat B."/>
            <person name="Matheny P.B."/>
            <person name="Labbe J."/>
            <person name="Martin F."/>
        </authorList>
    </citation>
    <scope>NUCLEOTIDE SEQUENCE</scope>
    <source>
        <strain evidence="1">HHB10654</strain>
    </source>
</reference>
<keyword evidence="2" id="KW-1185">Reference proteome</keyword>
<gene>
    <name evidence="1" type="ORF">BV25DRAFT_1843706</name>
</gene>
<dbReference type="Proteomes" id="UP000814140">
    <property type="component" value="Unassembled WGS sequence"/>
</dbReference>
<organism evidence="1 2">
    <name type="scientific">Artomyces pyxidatus</name>
    <dbReference type="NCBI Taxonomy" id="48021"/>
    <lineage>
        <taxon>Eukaryota</taxon>
        <taxon>Fungi</taxon>
        <taxon>Dikarya</taxon>
        <taxon>Basidiomycota</taxon>
        <taxon>Agaricomycotina</taxon>
        <taxon>Agaricomycetes</taxon>
        <taxon>Russulales</taxon>
        <taxon>Auriscalpiaceae</taxon>
        <taxon>Artomyces</taxon>
    </lineage>
</organism>